<comment type="caution">
    <text evidence="7">The sequence shown here is derived from an EMBL/GenBank/DDBJ whole genome shotgun (WGS) entry which is preliminary data.</text>
</comment>
<dbReference type="PANTHER" id="PTHR43850:SF2">
    <property type="entry name" value="ABC TRANSPORTER ATP-BINDING PROTEIN MA_4021-RELATED"/>
    <property type="match status" value="1"/>
</dbReference>
<dbReference type="InterPro" id="IPR003593">
    <property type="entry name" value="AAA+_ATPase"/>
</dbReference>
<comment type="function">
    <text evidence="5">Probably part of an ABC transporter complex. Responsible for energy coupling to the transport system.</text>
</comment>
<feature type="domain" description="ABC transporter" evidence="6">
    <location>
        <begin position="4"/>
        <end position="229"/>
    </location>
</feature>
<keyword evidence="4 7" id="KW-0067">ATP-binding</keyword>
<dbReference type="InterPro" id="IPR015856">
    <property type="entry name" value="ABC_transpr_CbiO/EcfA_su"/>
</dbReference>
<evidence type="ECO:0000256" key="4">
    <source>
        <dbReference type="ARBA" id="ARBA00022840"/>
    </source>
</evidence>
<protein>
    <submittedName>
        <fullName evidence="7">ABC transporter ATP-binding protein</fullName>
    </submittedName>
</protein>
<reference evidence="7" key="1">
    <citation type="journal article" date="2020" name="mSystems">
        <title>Genome- and Community-Level Interaction Insights into Carbon Utilization and Element Cycling Functions of Hydrothermarchaeota in Hydrothermal Sediment.</title>
        <authorList>
            <person name="Zhou Z."/>
            <person name="Liu Y."/>
            <person name="Xu W."/>
            <person name="Pan J."/>
            <person name="Luo Z.H."/>
            <person name="Li M."/>
        </authorList>
    </citation>
    <scope>NUCLEOTIDE SEQUENCE [LARGE SCALE GENOMIC DNA]</scope>
    <source>
        <strain evidence="7">SpSt-1121</strain>
    </source>
</reference>
<evidence type="ECO:0000256" key="5">
    <source>
        <dbReference type="ARBA" id="ARBA00025157"/>
    </source>
</evidence>
<dbReference type="GO" id="GO:0055085">
    <property type="term" value="P:transmembrane transport"/>
    <property type="evidence" value="ECO:0007669"/>
    <property type="project" value="InterPro"/>
</dbReference>
<evidence type="ECO:0000313" key="7">
    <source>
        <dbReference type="EMBL" id="HHP82196.1"/>
    </source>
</evidence>
<dbReference type="PROSITE" id="PS00211">
    <property type="entry name" value="ABC_TRANSPORTER_1"/>
    <property type="match status" value="1"/>
</dbReference>
<dbReference type="GO" id="GO:0005886">
    <property type="term" value="C:plasma membrane"/>
    <property type="evidence" value="ECO:0007669"/>
    <property type="project" value="UniProtKB-SubCell"/>
</dbReference>
<dbReference type="InterPro" id="IPR003439">
    <property type="entry name" value="ABC_transporter-like_ATP-bd"/>
</dbReference>
<dbReference type="PROSITE" id="PS50893">
    <property type="entry name" value="ABC_TRANSPORTER_2"/>
    <property type="match status" value="1"/>
</dbReference>
<name>A0A7C5TIV8_9CREN</name>
<evidence type="ECO:0000256" key="1">
    <source>
        <dbReference type="ARBA" id="ARBA00004236"/>
    </source>
</evidence>
<dbReference type="InterPro" id="IPR027417">
    <property type="entry name" value="P-loop_NTPase"/>
</dbReference>
<sequence>MPRIEARNLTVKYNEKYILRDISIVFDSGIHIVLGRNGAGKTTLLRAIAGLINFIGDIKVDGKDIKNLNRRELSRLIAYCWQNPFYGFIEASVKDEIEAILKIHKISGDSHILNTLVPRHLMDRDPTSLSGGEARRVSLASILIADQPIWLLDEPFTNLDREGVEALIKIVEYGKEKGKTIVIALHEIFYAYLLKPDTYIVLDHGEVVKRGTWSDIDDETLLNSGLITMGDICAKLCNR</sequence>
<evidence type="ECO:0000256" key="3">
    <source>
        <dbReference type="ARBA" id="ARBA00022741"/>
    </source>
</evidence>
<comment type="subcellular location">
    <subcellularLocation>
        <location evidence="1">Cell membrane</location>
    </subcellularLocation>
</comment>
<dbReference type="GO" id="GO:0005524">
    <property type="term" value="F:ATP binding"/>
    <property type="evidence" value="ECO:0007669"/>
    <property type="project" value="UniProtKB-KW"/>
</dbReference>
<dbReference type="SUPFAM" id="SSF52540">
    <property type="entry name" value="P-loop containing nucleoside triphosphate hydrolases"/>
    <property type="match status" value="1"/>
</dbReference>
<proteinExistence type="predicted"/>
<dbReference type="CDD" id="cd03225">
    <property type="entry name" value="ABC_cobalt_CbiO_domain1"/>
    <property type="match status" value="1"/>
</dbReference>
<dbReference type="InterPro" id="IPR017871">
    <property type="entry name" value="ABC_transporter-like_CS"/>
</dbReference>
<dbReference type="Pfam" id="PF00005">
    <property type="entry name" value="ABC_tran"/>
    <property type="match status" value="1"/>
</dbReference>
<gene>
    <name evidence="7" type="ORF">ENM84_05975</name>
</gene>
<dbReference type="Gene3D" id="3.40.50.300">
    <property type="entry name" value="P-loop containing nucleotide triphosphate hydrolases"/>
    <property type="match status" value="1"/>
</dbReference>
<dbReference type="EMBL" id="DRZI01000256">
    <property type="protein sequence ID" value="HHP82196.1"/>
    <property type="molecule type" value="Genomic_DNA"/>
</dbReference>
<dbReference type="SMART" id="SM00382">
    <property type="entry name" value="AAA"/>
    <property type="match status" value="1"/>
</dbReference>
<dbReference type="PANTHER" id="PTHR43850">
    <property type="entry name" value="ABC TRANSPORTER ATP-BINDING PROTEIN MA_4021-RELATED"/>
    <property type="match status" value="1"/>
</dbReference>
<keyword evidence="2" id="KW-0813">Transport</keyword>
<evidence type="ECO:0000256" key="2">
    <source>
        <dbReference type="ARBA" id="ARBA00022448"/>
    </source>
</evidence>
<organism evidence="7">
    <name type="scientific">Ignisphaera aggregans</name>
    <dbReference type="NCBI Taxonomy" id="334771"/>
    <lineage>
        <taxon>Archaea</taxon>
        <taxon>Thermoproteota</taxon>
        <taxon>Thermoprotei</taxon>
        <taxon>Desulfurococcales</taxon>
        <taxon>Desulfurococcaceae</taxon>
        <taxon>Ignisphaera</taxon>
    </lineage>
</organism>
<evidence type="ECO:0000259" key="6">
    <source>
        <dbReference type="PROSITE" id="PS50893"/>
    </source>
</evidence>
<dbReference type="AlphaFoldDB" id="A0A7C5TIV8"/>
<accession>A0A7C5TIV8</accession>
<dbReference type="GO" id="GO:0016887">
    <property type="term" value="F:ATP hydrolysis activity"/>
    <property type="evidence" value="ECO:0007669"/>
    <property type="project" value="InterPro"/>
</dbReference>
<keyword evidence="3" id="KW-0547">Nucleotide-binding</keyword>